<dbReference type="GO" id="GO:0046872">
    <property type="term" value="F:metal ion binding"/>
    <property type="evidence" value="ECO:0007669"/>
    <property type="project" value="UniProtKB-KW"/>
</dbReference>
<evidence type="ECO:0000256" key="7">
    <source>
        <dbReference type="ARBA" id="ARBA00023239"/>
    </source>
</evidence>
<dbReference type="FunFam" id="3.50.30.40:FF:000002">
    <property type="entry name" value="4-carboxy-4-hydroxy-2-oxoadipate aldolase/oxaloacetate decarboxylase"/>
    <property type="match status" value="1"/>
</dbReference>
<dbReference type="EC" id="4.1.3.17" evidence="4"/>
<evidence type="ECO:0000256" key="9">
    <source>
        <dbReference type="PIRSR" id="PIRSR605493-1"/>
    </source>
</evidence>
<dbReference type="OrthoDB" id="9812532at2"/>
<dbReference type="InterPro" id="IPR036704">
    <property type="entry name" value="RraA/RraA-like_sf"/>
</dbReference>
<evidence type="ECO:0000256" key="5">
    <source>
        <dbReference type="ARBA" id="ARBA00022723"/>
    </source>
</evidence>
<evidence type="ECO:0000313" key="10">
    <source>
        <dbReference type="EMBL" id="PXW57089.1"/>
    </source>
</evidence>
<dbReference type="RefSeq" id="WP_110375718.1">
    <property type="nucleotide sequence ID" value="NZ_CAKNFM010000006.1"/>
</dbReference>
<organism evidence="10 11">
    <name type="scientific">Chelatococcus asaccharovorans</name>
    <dbReference type="NCBI Taxonomy" id="28210"/>
    <lineage>
        <taxon>Bacteria</taxon>
        <taxon>Pseudomonadati</taxon>
        <taxon>Pseudomonadota</taxon>
        <taxon>Alphaproteobacteria</taxon>
        <taxon>Hyphomicrobiales</taxon>
        <taxon>Chelatococcaceae</taxon>
        <taxon>Chelatococcus</taxon>
    </lineage>
</organism>
<dbReference type="PANTHER" id="PTHR33254">
    <property type="entry name" value="4-HYDROXY-4-METHYL-2-OXOGLUTARATE ALDOLASE 3-RELATED"/>
    <property type="match status" value="1"/>
</dbReference>
<sequence>MAHVIRNFERPAAELVERIKQFPPSTLHEAQGRSGALTSRIKPIYPGMRACGPAFTVSCHPGDNMMLITAISLASPGDILVVSAGDHPEQGGFGEVLSTACMAKGIVGLVTDAGVRDGPAIHARGFNVFCYGLCMKGTVKETLGFINHPIVIGGVAVRPGDIVSADDDGVVVVPWETIADVTAKSRAREDKEAEVMKALEAGGDILELSGIGKVLQAKGCAFA</sequence>
<dbReference type="GO" id="GO:0042537">
    <property type="term" value="P:benzene-containing compound metabolic process"/>
    <property type="evidence" value="ECO:0007669"/>
    <property type="project" value="UniProtKB-ARBA"/>
</dbReference>
<evidence type="ECO:0000256" key="3">
    <source>
        <dbReference type="ARBA" id="ARBA00011643"/>
    </source>
</evidence>
<comment type="cofactor">
    <cofactor evidence="2 9">
        <name>Mg(2+)</name>
        <dbReference type="ChEBI" id="CHEBI:18420"/>
    </cofactor>
</comment>
<dbReference type="InterPro" id="IPR005493">
    <property type="entry name" value="RraA/RraA-like"/>
</dbReference>
<dbReference type="PANTHER" id="PTHR33254:SF16">
    <property type="entry name" value="BLR3842 PROTEIN"/>
    <property type="match status" value="1"/>
</dbReference>
<protein>
    <recommendedName>
        <fullName evidence="4">4-hydroxy-4-methyl-2-oxoglutarate aldolase</fullName>
        <ecNumber evidence="4">4.1.3.17</ecNumber>
    </recommendedName>
</protein>
<comment type="similarity">
    <text evidence="8">Belongs to the LigK/PcmE family.</text>
</comment>
<feature type="binding site" evidence="9">
    <location>
        <position position="116"/>
    </location>
    <ligand>
        <name>substrate</name>
    </ligand>
</feature>
<keyword evidence="5 9" id="KW-0479">Metal-binding</keyword>
<accession>A0A2V3U3D9</accession>
<dbReference type="Gene3D" id="3.50.30.40">
    <property type="entry name" value="Ribonuclease E inhibitor RraA/RraA-like"/>
    <property type="match status" value="1"/>
</dbReference>
<feature type="binding site" evidence="9">
    <location>
        <begin position="94"/>
        <end position="97"/>
    </location>
    <ligand>
        <name>substrate</name>
    </ligand>
</feature>
<evidence type="ECO:0000256" key="1">
    <source>
        <dbReference type="ARBA" id="ARBA00001342"/>
    </source>
</evidence>
<dbReference type="SUPFAM" id="SSF89562">
    <property type="entry name" value="RraA-like"/>
    <property type="match status" value="1"/>
</dbReference>
<comment type="caution">
    <text evidence="10">The sequence shown here is derived from an EMBL/GenBank/DDBJ whole genome shotgun (WGS) entry which is preliminary data.</text>
</comment>
<name>A0A2V3U3D9_9HYPH</name>
<evidence type="ECO:0000313" key="11">
    <source>
        <dbReference type="Proteomes" id="UP000248021"/>
    </source>
</evidence>
<dbReference type="NCBIfam" id="NF006731">
    <property type="entry name" value="PRK09262.1"/>
    <property type="match status" value="1"/>
</dbReference>
<comment type="catalytic activity">
    <reaction evidence="1">
        <text>4-hydroxy-4-methyl-2-oxoglutarate = 2 pyruvate</text>
        <dbReference type="Rhea" id="RHEA:22748"/>
        <dbReference type="ChEBI" id="CHEBI:15361"/>
        <dbReference type="ChEBI" id="CHEBI:58276"/>
        <dbReference type="EC" id="4.1.3.17"/>
    </reaction>
</comment>
<feature type="binding site" evidence="9">
    <location>
        <position position="117"/>
    </location>
    <ligand>
        <name>Mg(2+)</name>
        <dbReference type="ChEBI" id="CHEBI:18420"/>
    </ligand>
</feature>
<dbReference type="Proteomes" id="UP000248021">
    <property type="component" value="Unassembled WGS sequence"/>
</dbReference>
<dbReference type="CDD" id="cd16841">
    <property type="entry name" value="RraA_family"/>
    <property type="match status" value="1"/>
</dbReference>
<keyword evidence="11" id="KW-1185">Reference proteome</keyword>
<keyword evidence="6 9" id="KW-0460">Magnesium</keyword>
<proteinExistence type="inferred from homology"/>
<dbReference type="Pfam" id="PF03737">
    <property type="entry name" value="RraA-like"/>
    <property type="match status" value="1"/>
</dbReference>
<dbReference type="GO" id="GO:0047443">
    <property type="term" value="F:4-hydroxy-4-methyl-2-oxoglutarate aldolase activity"/>
    <property type="evidence" value="ECO:0007669"/>
    <property type="project" value="UniProtKB-EC"/>
</dbReference>
<comment type="subunit">
    <text evidence="3">Homohexamer.</text>
</comment>
<reference evidence="10 11" key="1">
    <citation type="submission" date="2018-05" db="EMBL/GenBank/DDBJ databases">
        <title>Genomic Encyclopedia of Type Strains, Phase IV (KMG-IV): sequencing the most valuable type-strain genomes for metagenomic binning, comparative biology and taxonomic classification.</title>
        <authorList>
            <person name="Goeker M."/>
        </authorList>
    </citation>
    <scope>NUCLEOTIDE SEQUENCE [LARGE SCALE GENOMIC DNA]</scope>
    <source>
        <strain evidence="10 11">DSM 6462</strain>
    </source>
</reference>
<evidence type="ECO:0000256" key="4">
    <source>
        <dbReference type="ARBA" id="ARBA00012213"/>
    </source>
</evidence>
<evidence type="ECO:0000256" key="2">
    <source>
        <dbReference type="ARBA" id="ARBA00001946"/>
    </source>
</evidence>
<dbReference type="GO" id="GO:0072329">
    <property type="term" value="P:monocarboxylic acid catabolic process"/>
    <property type="evidence" value="ECO:0007669"/>
    <property type="project" value="UniProtKB-ARBA"/>
</dbReference>
<dbReference type="EMBL" id="QJJK01000007">
    <property type="protein sequence ID" value="PXW57089.1"/>
    <property type="molecule type" value="Genomic_DNA"/>
</dbReference>
<dbReference type="GO" id="GO:0019336">
    <property type="term" value="P:phenol-containing compound catabolic process"/>
    <property type="evidence" value="ECO:0007669"/>
    <property type="project" value="UniProtKB-ARBA"/>
</dbReference>
<evidence type="ECO:0000256" key="6">
    <source>
        <dbReference type="ARBA" id="ARBA00022842"/>
    </source>
</evidence>
<keyword evidence="7" id="KW-0456">Lyase</keyword>
<evidence type="ECO:0000256" key="8">
    <source>
        <dbReference type="ARBA" id="ARBA00061585"/>
    </source>
</evidence>
<dbReference type="AlphaFoldDB" id="A0A2V3U3D9"/>
<gene>
    <name evidence="10" type="ORF">C7450_107127</name>
</gene>